<dbReference type="GO" id="GO:0003700">
    <property type="term" value="F:DNA-binding transcription factor activity"/>
    <property type="evidence" value="ECO:0007669"/>
    <property type="project" value="InterPro"/>
</dbReference>
<dbReference type="GO" id="GO:0043565">
    <property type="term" value="F:sequence-specific DNA binding"/>
    <property type="evidence" value="ECO:0007669"/>
    <property type="project" value="InterPro"/>
</dbReference>
<dbReference type="RefSeq" id="WP_057706490.1">
    <property type="nucleotide sequence ID" value="NZ_JQCL01000057.1"/>
</dbReference>
<feature type="domain" description="HTH araC/xylS-type" evidence="4">
    <location>
        <begin position="180"/>
        <end position="278"/>
    </location>
</feature>
<keyword evidence="1" id="KW-0805">Transcription regulation</keyword>
<accession>A0A0R2MGQ1</accession>
<dbReference type="PATRIC" id="fig|942150.3.peg.2797"/>
<keyword evidence="2" id="KW-0238">DNA-binding</keyword>
<keyword evidence="3" id="KW-0804">Transcription</keyword>
<organism evidence="5 6">
    <name type="scientific">Lactiplantibacillus xiangfangensis</name>
    <dbReference type="NCBI Taxonomy" id="942150"/>
    <lineage>
        <taxon>Bacteria</taxon>
        <taxon>Bacillati</taxon>
        <taxon>Bacillota</taxon>
        <taxon>Bacilli</taxon>
        <taxon>Lactobacillales</taxon>
        <taxon>Lactobacillaceae</taxon>
        <taxon>Lactiplantibacillus</taxon>
    </lineage>
</organism>
<dbReference type="InterPro" id="IPR013096">
    <property type="entry name" value="Cupin_2"/>
</dbReference>
<reference evidence="5 6" key="1">
    <citation type="journal article" date="2015" name="Genome Announc.">
        <title>Expanding the biotechnology potential of lactobacilli through comparative genomics of 213 strains and associated genera.</title>
        <authorList>
            <person name="Sun Z."/>
            <person name="Harris H.M."/>
            <person name="McCann A."/>
            <person name="Guo C."/>
            <person name="Argimon S."/>
            <person name="Zhang W."/>
            <person name="Yang X."/>
            <person name="Jeffery I.B."/>
            <person name="Cooney J.C."/>
            <person name="Kagawa T.F."/>
            <person name="Liu W."/>
            <person name="Song Y."/>
            <person name="Salvetti E."/>
            <person name="Wrobel A."/>
            <person name="Rasinkangas P."/>
            <person name="Parkhill J."/>
            <person name="Rea M.C."/>
            <person name="O'Sullivan O."/>
            <person name="Ritari J."/>
            <person name="Douillard F.P."/>
            <person name="Paul Ross R."/>
            <person name="Yang R."/>
            <person name="Briner A.E."/>
            <person name="Felis G.E."/>
            <person name="de Vos W.M."/>
            <person name="Barrangou R."/>
            <person name="Klaenhammer T.R."/>
            <person name="Caufield P.W."/>
            <person name="Cui Y."/>
            <person name="Zhang H."/>
            <person name="O'Toole P.W."/>
        </authorList>
    </citation>
    <scope>NUCLEOTIDE SEQUENCE [LARGE SCALE GENOMIC DNA]</scope>
    <source>
        <strain evidence="5 6">LMG 26013</strain>
    </source>
</reference>
<dbReference type="Gene3D" id="1.10.10.60">
    <property type="entry name" value="Homeodomain-like"/>
    <property type="match status" value="1"/>
</dbReference>
<evidence type="ECO:0000259" key="4">
    <source>
        <dbReference type="PROSITE" id="PS01124"/>
    </source>
</evidence>
<dbReference type="SUPFAM" id="SSF46689">
    <property type="entry name" value="Homeodomain-like"/>
    <property type="match status" value="1"/>
</dbReference>
<dbReference type="PROSITE" id="PS00041">
    <property type="entry name" value="HTH_ARAC_FAMILY_1"/>
    <property type="match status" value="1"/>
</dbReference>
<dbReference type="InterPro" id="IPR018060">
    <property type="entry name" value="HTH_AraC"/>
</dbReference>
<name>A0A0R2MGQ1_9LACO</name>
<dbReference type="InterPro" id="IPR014710">
    <property type="entry name" value="RmlC-like_jellyroll"/>
</dbReference>
<comment type="caution">
    <text evidence="5">The sequence shown here is derived from an EMBL/GenBank/DDBJ whole genome shotgun (WGS) entry which is preliminary data.</text>
</comment>
<dbReference type="SMART" id="SM00342">
    <property type="entry name" value="HTH_ARAC"/>
    <property type="match status" value="1"/>
</dbReference>
<evidence type="ECO:0000313" key="5">
    <source>
        <dbReference type="EMBL" id="KRO10989.1"/>
    </source>
</evidence>
<dbReference type="Proteomes" id="UP000051783">
    <property type="component" value="Unassembled WGS sequence"/>
</dbReference>
<dbReference type="PANTHER" id="PTHR43280:SF2">
    <property type="entry name" value="HTH-TYPE TRANSCRIPTIONAL REGULATOR EXSA"/>
    <property type="match status" value="1"/>
</dbReference>
<dbReference type="PROSITE" id="PS01124">
    <property type="entry name" value="HTH_ARAC_FAMILY_2"/>
    <property type="match status" value="1"/>
</dbReference>
<dbReference type="InterPro" id="IPR009057">
    <property type="entry name" value="Homeodomain-like_sf"/>
</dbReference>
<dbReference type="Gene3D" id="2.60.120.10">
    <property type="entry name" value="Jelly Rolls"/>
    <property type="match status" value="1"/>
</dbReference>
<dbReference type="EMBL" id="JQCL01000057">
    <property type="protein sequence ID" value="KRO10989.1"/>
    <property type="molecule type" value="Genomic_DNA"/>
</dbReference>
<dbReference type="OrthoDB" id="2211832at2"/>
<protein>
    <submittedName>
        <fullName evidence="5">Transcription regulator</fullName>
    </submittedName>
</protein>
<dbReference type="STRING" id="942150.IV64_GL002685"/>
<dbReference type="AlphaFoldDB" id="A0A0R2MGQ1"/>
<evidence type="ECO:0000313" key="6">
    <source>
        <dbReference type="Proteomes" id="UP000051783"/>
    </source>
</evidence>
<dbReference type="InterPro" id="IPR037923">
    <property type="entry name" value="HTH-like"/>
</dbReference>
<evidence type="ECO:0000256" key="2">
    <source>
        <dbReference type="ARBA" id="ARBA00023125"/>
    </source>
</evidence>
<keyword evidence="6" id="KW-1185">Reference proteome</keyword>
<dbReference type="Pfam" id="PF12833">
    <property type="entry name" value="HTH_18"/>
    <property type="match status" value="1"/>
</dbReference>
<dbReference type="PANTHER" id="PTHR43280">
    <property type="entry name" value="ARAC-FAMILY TRANSCRIPTIONAL REGULATOR"/>
    <property type="match status" value="1"/>
</dbReference>
<gene>
    <name evidence="5" type="ORF">IV64_GL002685</name>
</gene>
<evidence type="ECO:0000256" key="3">
    <source>
        <dbReference type="ARBA" id="ARBA00023163"/>
    </source>
</evidence>
<evidence type="ECO:0000256" key="1">
    <source>
        <dbReference type="ARBA" id="ARBA00023015"/>
    </source>
</evidence>
<dbReference type="SUPFAM" id="SSF51215">
    <property type="entry name" value="Regulatory protein AraC"/>
    <property type="match status" value="1"/>
</dbReference>
<dbReference type="InterPro" id="IPR018062">
    <property type="entry name" value="HTH_AraC-typ_CS"/>
</dbReference>
<dbReference type="Pfam" id="PF07883">
    <property type="entry name" value="Cupin_2"/>
    <property type="match status" value="1"/>
</dbReference>
<sequence>MEILHEAVQTIPRLPFKFYEHDPLTPIAVKPHWHQGIELNYLKAGAPLKFVTDGHTTEYRPGDLWAVNRRVVHSASGPEQVDWDEFGLIIDDDFLTNRIVESVNWQLNLSGATSNQDHPEAYKLIREHLVAIRKLLKQPTTDLLRLEILSHFYGLLATLGATFTTPLDENDVNPNFSLVDHVMTTINQHYSEPISGNTLADEFHVSLTTLNQQFNANVQLSVNRYLRLIRLMNARRLLLESDRKIEYIATSCGFPNSKTFNRNFKTWKGMTPTDYRQAFARYHKIDTSCL</sequence>
<proteinExistence type="predicted"/>